<evidence type="ECO:0000313" key="1">
    <source>
        <dbReference type="EMBL" id="GFT73212.1"/>
    </source>
</evidence>
<name>A0A8X6PNE2_NEPPI</name>
<evidence type="ECO:0000313" key="2">
    <source>
        <dbReference type="Proteomes" id="UP000887013"/>
    </source>
</evidence>
<dbReference type="AlphaFoldDB" id="A0A8X6PNE2"/>
<dbReference type="Proteomes" id="UP000887013">
    <property type="component" value="Unassembled WGS sequence"/>
</dbReference>
<feature type="non-terminal residue" evidence="1">
    <location>
        <position position="1"/>
    </location>
</feature>
<dbReference type="EMBL" id="BMAW01070433">
    <property type="protein sequence ID" value="GFT73212.1"/>
    <property type="molecule type" value="Genomic_DNA"/>
</dbReference>
<comment type="caution">
    <text evidence="1">The sequence shown here is derived from an EMBL/GenBank/DDBJ whole genome shotgun (WGS) entry which is preliminary data.</text>
</comment>
<organism evidence="1 2">
    <name type="scientific">Nephila pilipes</name>
    <name type="common">Giant wood spider</name>
    <name type="synonym">Nephila maculata</name>
    <dbReference type="NCBI Taxonomy" id="299642"/>
    <lineage>
        <taxon>Eukaryota</taxon>
        <taxon>Metazoa</taxon>
        <taxon>Ecdysozoa</taxon>
        <taxon>Arthropoda</taxon>
        <taxon>Chelicerata</taxon>
        <taxon>Arachnida</taxon>
        <taxon>Araneae</taxon>
        <taxon>Araneomorphae</taxon>
        <taxon>Entelegynae</taxon>
        <taxon>Araneoidea</taxon>
        <taxon>Nephilidae</taxon>
        <taxon>Nephila</taxon>
    </lineage>
</organism>
<protein>
    <submittedName>
        <fullName evidence="1">Uncharacterized protein</fullName>
    </submittedName>
</protein>
<gene>
    <name evidence="1" type="ORF">NPIL_648991</name>
</gene>
<proteinExistence type="predicted"/>
<sequence length="89" mass="10201">MSSLKERTEEKPWRNDILNLPDCPRSITVAAFRLTTGHDCLYAHLCRFRTVLHARSAAVGFPKAYSKQMVVFVNCHKIYGSDVKLEHHS</sequence>
<dbReference type="OrthoDB" id="6145106at2759"/>
<keyword evidence="2" id="KW-1185">Reference proteome</keyword>
<accession>A0A8X6PNE2</accession>
<reference evidence="1" key="1">
    <citation type="submission" date="2020-08" db="EMBL/GenBank/DDBJ databases">
        <title>Multicomponent nature underlies the extraordinary mechanical properties of spider dragline silk.</title>
        <authorList>
            <person name="Kono N."/>
            <person name="Nakamura H."/>
            <person name="Mori M."/>
            <person name="Yoshida Y."/>
            <person name="Ohtoshi R."/>
            <person name="Malay A.D."/>
            <person name="Moran D.A.P."/>
            <person name="Tomita M."/>
            <person name="Numata K."/>
            <person name="Arakawa K."/>
        </authorList>
    </citation>
    <scope>NUCLEOTIDE SEQUENCE</scope>
</reference>